<protein>
    <submittedName>
        <fullName evidence="2">Chaperonin 10-like protein</fullName>
    </submittedName>
</protein>
<evidence type="ECO:0000313" key="2">
    <source>
        <dbReference type="EMBL" id="KAH7042135.1"/>
    </source>
</evidence>
<organism evidence="2 3">
    <name type="scientific">Macrophomina phaseolina</name>
    <dbReference type="NCBI Taxonomy" id="35725"/>
    <lineage>
        <taxon>Eukaryota</taxon>
        <taxon>Fungi</taxon>
        <taxon>Dikarya</taxon>
        <taxon>Ascomycota</taxon>
        <taxon>Pezizomycotina</taxon>
        <taxon>Dothideomycetes</taxon>
        <taxon>Dothideomycetes incertae sedis</taxon>
        <taxon>Botryosphaeriales</taxon>
        <taxon>Botryosphaeriaceae</taxon>
        <taxon>Macrophomina</taxon>
    </lineage>
</organism>
<dbReference type="InterPro" id="IPR013154">
    <property type="entry name" value="ADH-like_N"/>
</dbReference>
<evidence type="ECO:0000313" key="3">
    <source>
        <dbReference type="Proteomes" id="UP000774617"/>
    </source>
</evidence>
<proteinExistence type="predicted"/>
<reference evidence="2 3" key="1">
    <citation type="journal article" date="2021" name="Nat. Commun.">
        <title>Genetic determinants of endophytism in the Arabidopsis root mycobiome.</title>
        <authorList>
            <person name="Mesny F."/>
            <person name="Miyauchi S."/>
            <person name="Thiergart T."/>
            <person name="Pickel B."/>
            <person name="Atanasova L."/>
            <person name="Karlsson M."/>
            <person name="Huettel B."/>
            <person name="Barry K.W."/>
            <person name="Haridas S."/>
            <person name="Chen C."/>
            <person name="Bauer D."/>
            <person name="Andreopoulos W."/>
            <person name="Pangilinan J."/>
            <person name="LaButti K."/>
            <person name="Riley R."/>
            <person name="Lipzen A."/>
            <person name="Clum A."/>
            <person name="Drula E."/>
            <person name="Henrissat B."/>
            <person name="Kohler A."/>
            <person name="Grigoriev I.V."/>
            <person name="Martin F.M."/>
            <person name="Hacquard S."/>
        </authorList>
    </citation>
    <scope>NUCLEOTIDE SEQUENCE [LARGE SCALE GENOMIC DNA]</scope>
    <source>
        <strain evidence="2 3">MPI-SDFR-AT-0080</strain>
    </source>
</reference>
<gene>
    <name evidence="2" type="ORF">B0J12DRAFT_743446</name>
</gene>
<dbReference type="Pfam" id="PF08240">
    <property type="entry name" value="ADH_N"/>
    <property type="match status" value="1"/>
</dbReference>
<dbReference type="PANTHER" id="PTHR45033">
    <property type="match status" value="1"/>
</dbReference>
<dbReference type="SUPFAM" id="SSF50129">
    <property type="entry name" value="GroES-like"/>
    <property type="match status" value="1"/>
</dbReference>
<dbReference type="InterPro" id="IPR052711">
    <property type="entry name" value="Zinc_ADH-like"/>
</dbReference>
<dbReference type="EMBL" id="JAGTJR010000027">
    <property type="protein sequence ID" value="KAH7042135.1"/>
    <property type="molecule type" value="Genomic_DNA"/>
</dbReference>
<dbReference type="PANTHER" id="PTHR45033:SF1">
    <property type="entry name" value="OXIDOREDUCTASE (EUROFUNG)"/>
    <property type="match status" value="1"/>
</dbReference>
<dbReference type="InterPro" id="IPR011032">
    <property type="entry name" value="GroES-like_sf"/>
</dbReference>
<evidence type="ECO:0000259" key="1">
    <source>
        <dbReference type="Pfam" id="PF08240"/>
    </source>
</evidence>
<dbReference type="Proteomes" id="UP000774617">
    <property type="component" value="Unassembled WGS sequence"/>
</dbReference>
<accession>A0ABQ8G1J9</accession>
<sequence length="103" mass="10979">MSLPKSYRAFRRTAKAGGLPLALEKVVEDGPAELKANEVLIRIHAVSLNFRHVAMLNGLYPVEVEDKGIAASDCAAEVVSVGSGVHAFKVGDHVSPIFKPIPC</sequence>
<dbReference type="Gene3D" id="3.90.180.10">
    <property type="entry name" value="Medium-chain alcohol dehydrogenases, catalytic domain"/>
    <property type="match status" value="1"/>
</dbReference>
<comment type="caution">
    <text evidence="2">The sequence shown here is derived from an EMBL/GenBank/DDBJ whole genome shotgun (WGS) entry which is preliminary data.</text>
</comment>
<keyword evidence="3" id="KW-1185">Reference proteome</keyword>
<name>A0ABQ8G1J9_9PEZI</name>
<feature type="domain" description="Alcohol dehydrogenase-like N-terminal" evidence="1">
    <location>
        <begin position="36"/>
        <end position="95"/>
    </location>
</feature>